<protein>
    <submittedName>
        <fullName evidence="1">Uncharacterized protein</fullName>
    </submittedName>
</protein>
<sequence>MAPPTPPRGWPSLLWDAARVAPQLRSRPGSPSASSSFPWPRSFRSLPSAQPSGSFKLEILQLIWPWCVSAIAPLRLDDMPFHNYRQWLRSAAGPLLLDSPLLQGGGHLSSGMQPELLPSSAVDPDLLLRVRLFHGLDLFDLFLRHSHQEGVREPDGAVRRFSGVDDLLDPLLGCLVMRKHPELAMFSKGDVVNPWWWWNTGVGVFFQLFLDLQGADHESFIKKITDGVFVFFLHLLMRVQLVCHPHSKLDSCLISKAPIMKASSRRSRTASSSSSSIFL</sequence>
<proteinExistence type="predicted"/>
<accession>A0A7R8ZP61</accession>
<organism evidence="1">
    <name type="scientific">Cyprideis torosa</name>
    <dbReference type="NCBI Taxonomy" id="163714"/>
    <lineage>
        <taxon>Eukaryota</taxon>
        <taxon>Metazoa</taxon>
        <taxon>Ecdysozoa</taxon>
        <taxon>Arthropoda</taxon>
        <taxon>Crustacea</taxon>
        <taxon>Oligostraca</taxon>
        <taxon>Ostracoda</taxon>
        <taxon>Podocopa</taxon>
        <taxon>Podocopida</taxon>
        <taxon>Cytherocopina</taxon>
        <taxon>Cytheroidea</taxon>
        <taxon>Cytherideidae</taxon>
        <taxon>Cyprideis</taxon>
    </lineage>
</organism>
<evidence type="ECO:0000313" key="1">
    <source>
        <dbReference type="EMBL" id="CAD7231185.1"/>
    </source>
</evidence>
<reference evidence="1" key="1">
    <citation type="submission" date="2020-11" db="EMBL/GenBank/DDBJ databases">
        <authorList>
            <person name="Tran Van P."/>
        </authorList>
    </citation>
    <scope>NUCLEOTIDE SEQUENCE</scope>
</reference>
<name>A0A7R8ZP61_9CRUS</name>
<dbReference type="AlphaFoldDB" id="A0A7R8ZP61"/>
<gene>
    <name evidence="1" type="ORF">CTOB1V02_LOCUS9038</name>
</gene>
<dbReference type="EMBL" id="OB663258">
    <property type="protein sequence ID" value="CAD7231185.1"/>
    <property type="molecule type" value="Genomic_DNA"/>
</dbReference>